<evidence type="ECO:0000256" key="2">
    <source>
        <dbReference type="ARBA" id="ARBA00023125"/>
    </source>
</evidence>
<dbReference type="GO" id="GO:0000976">
    <property type="term" value="F:transcription cis-regulatory region binding"/>
    <property type="evidence" value="ECO:0007669"/>
    <property type="project" value="TreeGrafter"/>
</dbReference>
<feature type="region of interest" description="Disordered" evidence="5">
    <location>
        <begin position="193"/>
        <end position="214"/>
    </location>
</feature>
<evidence type="ECO:0000256" key="3">
    <source>
        <dbReference type="ARBA" id="ARBA00023163"/>
    </source>
</evidence>
<feature type="domain" description="HTH tetR-type" evidence="6">
    <location>
        <begin position="15"/>
        <end position="73"/>
    </location>
</feature>
<dbReference type="PANTHER" id="PTHR30055">
    <property type="entry name" value="HTH-TYPE TRANSCRIPTIONAL REGULATOR RUTR"/>
    <property type="match status" value="1"/>
</dbReference>
<accession>A0A4P7IHH6</accession>
<protein>
    <submittedName>
        <fullName evidence="7">TetR/AcrR family transcriptional regulator</fullName>
    </submittedName>
</protein>
<dbReference type="PANTHER" id="PTHR30055:SF234">
    <property type="entry name" value="HTH-TYPE TRANSCRIPTIONAL REGULATOR BETI"/>
    <property type="match status" value="1"/>
</dbReference>
<dbReference type="OrthoDB" id="3869819at2"/>
<gene>
    <name evidence="7" type="ORF">EXE58_15680</name>
</gene>
<name>A0A4P7IHH6_9ACTN</name>
<evidence type="ECO:0000256" key="5">
    <source>
        <dbReference type="SAM" id="MobiDB-lite"/>
    </source>
</evidence>
<dbReference type="SUPFAM" id="SSF46689">
    <property type="entry name" value="Homeodomain-like"/>
    <property type="match status" value="1"/>
</dbReference>
<dbReference type="InterPro" id="IPR050109">
    <property type="entry name" value="HTH-type_TetR-like_transc_reg"/>
</dbReference>
<evidence type="ECO:0000259" key="6">
    <source>
        <dbReference type="PROSITE" id="PS50977"/>
    </source>
</evidence>
<dbReference type="InterPro" id="IPR001647">
    <property type="entry name" value="HTH_TetR"/>
</dbReference>
<keyword evidence="2 4" id="KW-0238">DNA-binding</keyword>
<evidence type="ECO:0000313" key="8">
    <source>
        <dbReference type="Proteomes" id="UP000294853"/>
    </source>
</evidence>
<dbReference type="GO" id="GO:0003700">
    <property type="term" value="F:DNA-binding transcription factor activity"/>
    <property type="evidence" value="ECO:0007669"/>
    <property type="project" value="TreeGrafter"/>
</dbReference>
<dbReference type="Proteomes" id="UP000294853">
    <property type="component" value="Chromosome"/>
</dbReference>
<dbReference type="EMBL" id="CP038436">
    <property type="protein sequence ID" value="QBX56755.1"/>
    <property type="molecule type" value="Genomic_DNA"/>
</dbReference>
<dbReference type="Gene3D" id="1.10.357.10">
    <property type="entry name" value="Tetracycline Repressor, domain 2"/>
    <property type="match status" value="1"/>
</dbReference>
<sequence length="214" mass="22905">MEQQSDTSPKRADARKNVAAILDAATRCLARDPDSSLAEIAREAGVGRVTLYGHFDSRATLIARALDEAMARTEEEVGGVDLGGDPVEAMERLLAASWRMTHRHGALVQAAEKTLEPHDLKAAHEQAVTRMRTLLRRGRRAGCFRNDMPVAWQVTLVQSILHGASGAVYRGEHSPSEAARLVVASALGALRPPADPSSALATSSSAKAPRTSPR</sequence>
<keyword evidence="1" id="KW-0805">Transcription regulation</keyword>
<feature type="DNA-binding region" description="H-T-H motif" evidence="4">
    <location>
        <begin position="36"/>
        <end position="55"/>
    </location>
</feature>
<dbReference type="AlphaFoldDB" id="A0A4P7IHH6"/>
<dbReference type="Pfam" id="PF00440">
    <property type="entry name" value="TetR_N"/>
    <property type="match status" value="1"/>
</dbReference>
<evidence type="ECO:0000313" key="7">
    <source>
        <dbReference type="EMBL" id="QBX56755.1"/>
    </source>
</evidence>
<keyword evidence="3" id="KW-0804">Transcription</keyword>
<dbReference type="SUPFAM" id="SSF48498">
    <property type="entry name" value="Tetracyclin repressor-like, C-terminal domain"/>
    <property type="match status" value="1"/>
</dbReference>
<dbReference type="KEGG" id="nsn:EXE58_15680"/>
<dbReference type="InterPro" id="IPR036271">
    <property type="entry name" value="Tet_transcr_reg_TetR-rel_C_sf"/>
</dbReference>
<proteinExistence type="predicted"/>
<keyword evidence="8" id="KW-1185">Reference proteome</keyword>
<reference evidence="7 8" key="1">
    <citation type="submission" date="2019-03" db="EMBL/GenBank/DDBJ databases">
        <title>Three New Species of Nocardioides, Nocardioides euryhalodurans sp. nov., Nocardioides seonyuensis sp. nov. and Nocardioides eburneoflavus sp. nov. Iolated from Soil.</title>
        <authorList>
            <person name="Roh S.G."/>
            <person name="Lee C."/>
            <person name="Kim M.-K."/>
            <person name="Kim S.B."/>
        </authorList>
    </citation>
    <scope>NUCLEOTIDE SEQUENCE [LARGE SCALE GENOMIC DNA]</scope>
    <source>
        <strain evidence="7 8">MMS17-SY207-3</strain>
    </source>
</reference>
<dbReference type="InterPro" id="IPR009057">
    <property type="entry name" value="Homeodomain-like_sf"/>
</dbReference>
<evidence type="ECO:0000256" key="1">
    <source>
        <dbReference type="ARBA" id="ARBA00023015"/>
    </source>
</evidence>
<dbReference type="PROSITE" id="PS50977">
    <property type="entry name" value="HTH_TETR_2"/>
    <property type="match status" value="1"/>
</dbReference>
<feature type="compositionally biased region" description="Low complexity" evidence="5">
    <location>
        <begin position="196"/>
        <end position="214"/>
    </location>
</feature>
<evidence type="ECO:0000256" key="4">
    <source>
        <dbReference type="PROSITE-ProRule" id="PRU00335"/>
    </source>
</evidence>
<organism evidence="7 8">
    <name type="scientific">Nocardioides seonyuensis</name>
    <dbReference type="NCBI Taxonomy" id="2518371"/>
    <lineage>
        <taxon>Bacteria</taxon>
        <taxon>Bacillati</taxon>
        <taxon>Actinomycetota</taxon>
        <taxon>Actinomycetes</taxon>
        <taxon>Propionibacteriales</taxon>
        <taxon>Nocardioidaceae</taxon>
        <taxon>Nocardioides</taxon>
    </lineage>
</organism>